<dbReference type="GO" id="GO:1990281">
    <property type="term" value="C:efflux pump complex"/>
    <property type="evidence" value="ECO:0007669"/>
    <property type="project" value="TreeGrafter"/>
</dbReference>
<feature type="domain" description="YknX-like C-terminal permuted SH3-like" evidence="4">
    <location>
        <begin position="298"/>
        <end position="365"/>
    </location>
</feature>
<gene>
    <name evidence="5" type="ORF">SAMN04488500_1356</name>
</gene>
<dbReference type="AlphaFoldDB" id="A0A1W2EYB7"/>
<dbReference type="Gene3D" id="2.40.30.170">
    <property type="match status" value="1"/>
</dbReference>
<dbReference type="InterPro" id="IPR058637">
    <property type="entry name" value="YknX-like_C"/>
</dbReference>
<sequence length="367" mass="38923">MKKIRHKYRMFTVLSALLFTLALLLATGHNLLPVSLWNQHISPRTPISITAVPVGAINKPIQLVRTGSVESSTVVPINAEFSGQLSELYVTAGQAVKAGQPLLKLQVTSEPTVNQTSQQAQANYDNALKEFNRYQKLFEIGGISKRQLDSATTQLQAAKDSLSNTQQTISAANATINGTATITAPINGIVTGLSVAPGKTVQAGQQLLSLGSGQEVEVVVRLDQNDLYLVHLGTPAALEAAQQTIVGQVSSIYPQIDASQSPSFLAHIKLITNPAGLLKSGMSINVHIDTGTSAMVPAVPSASISQDNQGRAFIYLATNGKAMLHQITTGEAIGDLTEITSNLPQQSMVITNNTKDLRNGDAITVVQ</sequence>
<dbReference type="Pfam" id="PF25919">
    <property type="entry name" value="BSH_CusB"/>
    <property type="match status" value="1"/>
</dbReference>
<dbReference type="Gene3D" id="1.10.287.470">
    <property type="entry name" value="Helix hairpin bin"/>
    <property type="match status" value="1"/>
</dbReference>
<dbReference type="InterPro" id="IPR006143">
    <property type="entry name" value="RND_pump_MFP"/>
</dbReference>
<dbReference type="PANTHER" id="PTHR30469">
    <property type="entry name" value="MULTIDRUG RESISTANCE PROTEIN MDTA"/>
    <property type="match status" value="1"/>
</dbReference>
<reference evidence="5 6" key="1">
    <citation type="submission" date="2017-04" db="EMBL/GenBank/DDBJ databases">
        <authorList>
            <person name="Afonso C.L."/>
            <person name="Miller P.J."/>
            <person name="Scott M.A."/>
            <person name="Spackman E."/>
            <person name="Goraichik I."/>
            <person name="Dimitrov K.M."/>
            <person name="Suarez D.L."/>
            <person name="Swayne D.E."/>
        </authorList>
    </citation>
    <scope>NUCLEOTIDE SEQUENCE [LARGE SCALE GENOMIC DNA]</scope>
    <source>
        <strain evidence="5 6">DSM 5090</strain>
    </source>
</reference>
<dbReference type="SUPFAM" id="SSF111369">
    <property type="entry name" value="HlyD-like secretion proteins"/>
    <property type="match status" value="1"/>
</dbReference>
<dbReference type="Proteomes" id="UP000192738">
    <property type="component" value="Unassembled WGS sequence"/>
</dbReference>
<dbReference type="Gene3D" id="2.40.50.100">
    <property type="match status" value="1"/>
</dbReference>
<dbReference type="Gene3D" id="2.40.420.20">
    <property type="match status" value="1"/>
</dbReference>
<feature type="coiled-coil region" evidence="2">
    <location>
        <begin position="117"/>
        <end position="175"/>
    </location>
</feature>
<dbReference type="RefSeq" id="WP_084578360.1">
    <property type="nucleotide sequence ID" value="NZ_CP155572.1"/>
</dbReference>
<dbReference type="PANTHER" id="PTHR30469:SF33">
    <property type="entry name" value="SLR1207 PROTEIN"/>
    <property type="match status" value="1"/>
</dbReference>
<accession>A0A1W2EYB7</accession>
<name>A0A1W2EYB7_9FIRM</name>
<evidence type="ECO:0000256" key="1">
    <source>
        <dbReference type="ARBA" id="ARBA00009477"/>
    </source>
</evidence>
<dbReference type="GO" id="GO:0015562">
    <property type="term" value="F:efflux transmembrane transporter activity"/>
    <property type="evidence" value="ECO:0007669"/>
    <property type="project" value="TreeGrafter"/>
</dbReference>
<evidence type="ECO:0000313" key="5">
    <source>
        <dbReference type="EMBL" id="SMD14707.1"/>
    </source>
</evidence>
<dbReference type="Pfam" id="PF25989">
    <property type="entry name" value="YknX_C"/>
    <property type="match status" value="1"/>
</dbReference>
<protein>
    <submittedName>
        <fullName evidence="5">RND family efflux transporter, MFP subunit</fullName>
    </submittedName>
</protein>
<evidence type="ECO:0000256" key="2">
    <source>
        <dbReference type="SAM" id="Coils"/>
    </source>
</evidence>
<feature type="domain" description="CusB-like barrel-sandwich hybrid" evidence="3">
    <location>
        <begin position="77"/>
        <end position="209"/>
    </location>
</feature>
<keyword evidence="2" id="KW-0175">Coiled coil</keyword>
<dbReference type="InterPro" id="IPR058790">
    <property type="entry name" value="BSH_CusB"/>
</dbReference>
<dbReference type="OrthoDB" id="1675766at2"/>
<dbReference type="NCBIfam" id="TIGR01730">
    <property type="entry name" value="RND_mfp"/>
    <property type="match status" value="1"/>
</dbReference>
<organism evidence="5 6">
    <name type="scientific">Sporomusa malonica</name>
    <dbReference type="NCBI Taxonomy" id="112901"/>
    <lineage>
        <taxon>Bacteria</taxon>
        <taxon>Bacillati</taxon>
        <taxon>Bacillota</taxon>
        <taxon>Negativicutes</taxon>
        <taxon>Selenomonadales</taxon>
        <taxon>Sporomusaceae</taxon>
        <taxon>Sporomusa</taxon>
    </lineage>
</organism>
<evidence type="ECO:0000313" key="6">
    <source>
        <dbReference type="Proteomes" id="UP000192738"/>
    </source>
</evidence>
<evidence type="ECO:0000259" key="4">
    <source>
        <dbReference type="Pfam" id="PF25989"/>
    </source>
</evidence>
<keyword evidence="6" id="KW-1185">Reference proteome</keyword>
<proteinExistence type="inferred from homology"/>
<dbReference type="EMBL" id="FWXI01000035">
    <property type="protein sequence ID" value="SMD14707.1"/>
    <property type="molecule type" value="Genomic_DNA"/>
</dbReference>
<evidence type="ECO:0000259" key="3">
    <source>
        <dbReference type="Pfam" id="PF25919"/>
    </source>
</evidence>
<dbReference type="STRING" id="112901.SAMN04488500_1356"/>
<comment type="similarity">
    <text evidence="1">Belongs to the membrane fusion protein (MFP) (TC 8.A.1) family.</text>
</comment>